<dbReference type="Proteomes" id="UP001178507">
    <property type="component" value="Unassembled WGS sequence"/>
</dbReference>
<dbReference type="EMBL" id="CAUJNA010000989">
    <property type="protein sequence ID" value="CAJ1383117.1"/>
    <property type="molecule type" value="Genomic_DNA"/>
</dbReference>
<organism evidence="2 3">
    <name type="scientific">Effrenium voratum</name>
    <dbReference type="NCBI Taxonomy" id="2562239"/>
    <lineage>
        <taxon>Eukaryota</taxon>
        <taxon>Sar</taxon>
        <taxon>Alveolata</taxon>
        <taxon>Dinophyceae</taxon>
        <taxon>Suessiales</taxon>
        <taxon>Symbiodiniaceae</taxon>
        <taxon>Effrenium</taxon>
    </lineage>
</organism>
<reference evidence="2" key="1">
    <citation type="submission" date="2023-08" db="EMBL/GenBank/DDBJ databases">
        <authorList>
            <person name="Chen Y."/>
            <person name="Shah S."/>
            <person name="Dougan E. K."/>
            <person name="Thang M."/>
            <person name="Chan C."/>
        </authorList>
    </citation>
    <scope>NUCLEOTIDE SEQUENCE</scope>
</reference>
<evidence type="ECO:0000313" key="3">
    <source>
        <dbReference type="Proteomes" id="UP001178507"/>
    </source>
</evidence>
<evidence type="ECO:0000313" key="2">
    <source>
        <dbReference type="EMBL" id="CAJ1383117.1"/>
    </source>
</evidence>
<protein>
    <submittedName>
        <fullName evidence="2">Uncharacterized protein</fullName>
    </submittedName>
</protein>
<comment type="caution">
    <text evidence="2">The sequence shown here is derived from an EMBL/GenBank/DDBJ whole genome shotgun (WGS) entry which is preliminary data.</text>
</comment>
<gene>
    <name evidence="2" type="ORF">EVOR1521_LOCUS10326</name>
</gene>
<accession>A0AA36MTB5</accession>
<sequence>VPGPAEQDELAATCGASARVALGVCAGSAAQVEKRAAREEVGSKAGSLRWLLQALALEALKELGVKERETAAQILEASSGSILDPSAPLVLRCVDRWVGEIVSHFAQVSAEEDLPMPIHMPADRYLDGLDEETRASVIKRYIPDEPFGGTAVVSNPAECLELMKKWEEVPEEGFVGSARSQLPPAPHGDEDHRGGQPGQGAGAHGLRSRQAWIGTLRQADAGTAELLVSPRVGEVAVDGDAPQE</sequence>
<feature type="non-terminal residue" evidence="2">
    <location>
        <position position="1"/>
    </location>
</feature>
<keyword evidence="3" id="KW-1185">Reference proteome</keyword>
<evidence type="ECO:0000256" key="1">
    <source>
        <dbReference type="SAM" id="MobiDB-lite"/>
    </source>
</evidence>
<dbReference type="AlphaFoldDB" id="A0AA36MTB5"/>
<proteinExistence type="predicted"/>
<name>A0AA36MTB5_9DINO</name>
<feature type="region of interest" description="Disordered" evidence="1">
    <location>
        <begin position="173"/>
        <end position="209"/>
    </location>
</feature>